<evidence type="ECO:0000256" key="1">
    <source>
        <dbReference type="ARBA" id="ARBA00006817"/>
    </source>
</evidence>
<feature type="domain" description="Activator of Hsp90 ATPase homologue 1/2-like C-terminal" evidence="2">
    <location>
        <begin position="20"/>
        <end position="144"/>
    </location>
</feature>
<sequence length="149" mass="16911">MTYESELDPAAVEIGGFFPHPPALLWRALTEPDLVERWLMRSIGLEPVVGTHFIFAVPTEPSAEIACEVVAARTGEQLTYTWIDLRAKFPARWVVDWMLEAQGRGTRVLLTQTGFDIGDRRQKMARNAMERGWRGTLNRLREVLDEVGS</sequence>
<comment type="similarity">
    <text evidence="1">Belongs to the AHA1 family.</text>
</comment>
<dbReference type="CDD" id="cd07814">
    <property type="entry name" value="SRPBCC_CalC_Aha1-like"/>
    <property type="match status" value="1"/>
</dbReference>
<reference evidence="3 4" key="1">
    <citation type="submission" date="2017-07" db="EMBL/GenBank/DDBJ databases">
        <title>First draft Genome Sequence of Nocardia cerradoensis isolated from human infection.</title>
        <authorList>
            <person name="Carrasco G."/>
        </authorList>
    </citation>
    <scope>NUCLEOTIDE SEQUENCE [LARGE SCALE GENOMIC DNA]</scope>
    <source>
        <strain evidence="3 4">CNM20130759</strain>
    </source>
</reference>
<evidence type="ECO:0000313" key="3">
    <source>
        <dbReference type="EMBL" id="OXR42533.1"/>
    </source>
</evidence>
<organism evidence="3 4">
    <name type="scientific">Nocardia cerradoensis</name>
    <dbReference type="NCBI Taxonomy" id="85688"/>
    <lineage>
        <taxon>Bacteria</taxon>
        <taxon>Bacillati</taxon>
        <taxon>Actinomycetota</taxon>
        <taxon>Actinomycetes</taxon>
        <taxon>Mycobacteriales</taxon>
        <taxon>Nocardiaceae</taxon>
        <taxon>Nocardia</taxon>
    </lineage>
</organism>
<protein>
    <recommendedName>
        <fullName evidence="2">Activator of Hsp90 ATPase homologue 1/2-like C-terminal domain-containing protein</fullName>
    </recommendedName>
</protein>
<dbReference type="InterPro" id="IPR013538">
    <property type="entry name" value="ASHA1/2-like_C"/>
</dbReference>
<dbReference type="SUPFAM" id="SSF55961">
    <property type="entry name" value="Bet v1-like"/>
    <property type="match status" value="1"/>
</dbReference>
<accession>A0A231H106</accession>
<dbReference type="AlphaFoldDB" id="A0A231H106"/>
<evidence type="ECO:0000313" key="4">
    <source>
        <dbReference type="Proteomes" id="UP000215506"/>
    </source>
</evidence>
<proteinExistence type="inferred from homology"/>
<dbReference type="Pfam" id="PF08327">
    <property type="entry name" value="AHSA1"/>
    <property type="match status" value="1"/>
</dbReference>
<evidence type="ECO:0000259" key="2">
    <source>
        <dbReference type="Pfam" id="PF08327"/>
    </source>
</evidence>
<dbReference type="RefSeq" id="WP_039777372.1">
    <property type="nucleotide sequence ID" value="NZ_JAAXOR010000001.1"/>
</dbReference>
<comment type="caution">
    <text evidence="3">The sequence shown here is derived from an EMBL/GenBank/DDBJ whole genome shotgun (WGS) entry which is preliminary data.</text>
</comment>
<name>A0A231H106_9NOCA</name>
<dbReference type="InterPro" id="IPR023393">
    <property type="entry name" value="START-like_dom_sf"/>
</dbReference>
<gene>
    <name evidence="3" type="ORF">B7C42_05309</name>
</gene>
<dbReference type="EMBL" id="NGAF01000013">
    <property type="protein sequence ID" value="OXR42533.1"/>
    <property type="molecule type" value="Genomic_DNA"/>
</dbReference>
<dbReference type="Gene3D" id="3.30.530.20">
    <property type="match status" value="1"/>
</dbReference>
<keyword evidence="4" id="KW-1185">Reference proteome</keyword>
<dbReference type="Proteomes" id="UP000215506">
    <property type="component" value="Unassembled WGS sequence"/>
</dbReference>